<name>A0A0F9UDH3_9ZZZZ</name>
<sequence>MIEHSISSETYCSAGDLYDAWADFTPERWRYPQLDTLKDLIGALGYGSVTDFLSSNPDAISAVVRSIISQMASRPEWKQRLTDAMEVDDDATAKETS</sequence>
<protein>
    <submittedName>
        <fullName evidence="1">Uncharacterized protein</fullName>
    </submittedName>
</protein>
<reference evidence="1" key="1">
    <citation type="journal article" date="2015" name="Nature">
        <title>Complex archaea that bridge the gap between prokaryotes and eukaryotes.</title>
        <authorList>
            <person name="Spang A."/>
            <person name="Saw J.H."/>
            <person name="Jorgensen S.L."/>
            <person name="Zaremba-Niedzwiedzka K."/>
            <person name="Martijn J."/>
            <person name="Lind A.E."/>
            <person name="van Eijk R."/>
            <person name="Schleper C."/>
            <person name="Guy L."/>
            <person name="Ettema T.J."/>
        </authorList>
    </citation>
    <scope>NUCLEOTIDE SEQUENCE</scope>
</reference>
<accession>A0A0F9UDH3</accession>
<dbReference type="AlphaFoldDB" id="A0A0F9UDH3"/>
<dbReference type="EMBL" id="LAZR01000116">
    <property type="protein sequence ID" value="KKN89719.1"/>
    <property type="molecule type" value="Genomic_DNA"/>
</dbReference>
<comment type="caution">
    <text evidence="1">The sequence shown here is derived from an EMBL/GenBank/DDBJ whole genome shotgun (WGS) entry which is preliminary data.</text>
</comment>
<proteinExistence type="predicted"/>
<organism evidence="1">
    <name type="scientific">marine sediment metagenome</name>
    <dbReference type="NCBI Taxonomy" id="412755"/>
    <lineage>
        <taxon>unclassified sequences</taxon>
        <taxon>metagenomes</taxon>
        <taxon>ecological metagenomes</taxon>
    </lineage>
</organism>
<evidence type="ECO:0000313" key="1">
    <source>
        <dbReference type="EMBL" id="KKN89719.1"/>
    </source>
</evidence>
<gene>
    <name evidence="1" type="ORF">LCGC14_0235650</name>
</gene>